<accession>A0ABN7RCK2</accession>
<reference evidence="1 2" key="1">
    <citation type="submission" date="2021-04" db="EMBL/GenBank/DDBJ databases">
        <authorList>
            <person name="Rodrigo-Torres L."/>
            <person name="Arahal R. D."/>
            <person name="Lucena T."/>
        </authorList>
    </citation>
    <scope>NUCLEOTIDE SEQUENCE [LARGE SCALE GENOMIC DNA]</scope>
    <source>
        <strain evidence="1 2">CECT 9623</strain>
    </source>
</reference>
<dbReference type="Proteomes" id="UP000679725">
    <property type="component" value="Unassembled WGS sequence"/>
</dbReference>
<sequence length="185" mass="19727">MKAVLPSTLFFILLFCSCSSSKKLKSDAESIASYKIPPTPSGSAIGLPSEAVWNKNHKEFIELIETYRDNNEKARKKNRTASTIFKISGAVIGLGGGILGIALSNSATASSITSLVSGASAGLVASFGIDKKTEATTGCYTLLNGIILQLKNIQDAPDTPDEYTAYLTKRDGFIDQIQKADCYGF</sequence>
<evidence type="ECO:0008006" key="3">
    <source>
        <dbReference type="Google" id="ProtNLM"/>
    </source>
</evidence>
<protein>
    <recommendedName>
        <fullName evidence="3">Lipoprotein</fullName>
    </recommendedName>
</protein>
<comment type="caution">
    <text evidence="1">The sequence shown here is derived from an EMBL/GenBank/DDBJ whole genome shotgun (WGS) entry which is preliminary data.</text>
</comment>
<keyword evidence="2" id="KW-1185">Reference proteome</keyword>
<gene>
    <name evidence="1" type="ORF">DYBT9623_04488</name>
</gene>
<proteinExistence type="predicted"/>
<dbReference type="EMBL" id="CAJRAU010000007">
    <property type="protein sequence ID" value="CAG5072953.1"/>
    <property type="molecule type" value="Genomic_DNA"/>
</dbReference>
<organism evidence="1 2">
    <name type="scientific">Dyadobacter linearis</name>
    <dbReference type="NCBI Taxonomy" id="2823330"/>
    <lineage>
        <taxon>Bacteria</taxon>
        <taxon>Pseudomonadati</taxon>
        <taxon>Bacteroidota</taxon>
        <taxon>Cytophagia</taxon>
        <taxon>Cytophagales</taxon>
        <taxon>Spirosomataceae</taxon>
        <taxon>Dyadobacter</taxon>
    </lineage>
</organism>
<name>A0ABN7RCK2_9BACT</name>
<dbReference type="PROSITE" id="PS51257">
    <property type="entry name" value="PROKAR_LIPOPROTEIN"/>
    <property type="match status" value="1"/>
</dbReference>
<dbReference type="RefSeq" id="WP_215235759.1">
    <property type="nucleotide sequence ID" value="NZ_CAJRAU010000007.1"/>
</dbReference>
<evidence type="ECO:0000313" key="2">
    <source>
        <dbReference type="Proteomes" id="UP000679725"/>
    </source>
</evidence>
<evidence type="ECO:0000313" key="1">
    <source>
        <dbReference type="EMBL" id="CAG5072953.1"/>
    </source>
</evidence>